<comment type="caution">
    <text evidence="1">The sequence shown here is derived from an EMBL/GenBank/DDBJ whole genome shotgun (WGS) entry which is preliminary data.</text>
</comment>
<name>A0A1W9ZY32_MYCAN</name>
<accession>A0A1W9ZY32</accession>
<keyword evidence="2" id="KW-1185">Reference proteome</keyword>
<evidence type="ECO:0000313" key="2">
    <source>
        <dbReference type="Proteomes" id="UP000192284"/>
    </source>
</evidence>
<dbReference type="OrthoDB" id="4725822at2"/>
<dbReference type="EMBL" id="MVHE01000009">
    <property type="protein sequence ID" value="ORA22717.1"/>
    <property type="molecule type" value="Genomic_DNA"/>
</dbReference>
<dbReference type="Proteomes" id="UP000192284">
    <property type="component" value="Unassembled WGS sequence"/>
</dbReference>
<sequence>MAMEMAMMGLVGTVVGASAMGVAGIAKSVAETYFPTLAAGRDHKHQMNSTLQAQRYEAVRAWRAGLCGASCAYREWAAGPRDGDPPNVAGDEWYEGLRPHLPTTGEGAKFRNAHEVHCDNPTLIMLSLEIGRIEKEWTDEAKGARQRRRQRR</sequence>
<proteinExistence type="predicted"/>
<gene>
    <name evidence="1" type="ORF">BST12_09120</name>
</gene>
<protein>
    <submittedName>
        <fullName evidence="1">Uncharacterized protein</fullName>
    </submittedName>
</protein>
<organism evidence="1 2">
    <name type="scientific">Mycobacterium angelicum</name>
    <dbReference type="NCBI Taxonomy" id="470074"/>
    <lineage>
        <taxon>Bacteria</taxon>
        <taxon>Bacillati</taxon>
        <taxon>Actinomycetota</taxon>
        <taxon>Actinomycetes</taxon>
        <taxon>Mycobacteriales</taxon>
        <taxon>Mycobacteriaceae</taxon>
        <taxon>Mycobacterium</taxon>
    </lineage>
</organism>
<dbReference type="AlphaFoldDB" id="A0A1W9ZY32"/>
<reference evidence="1 2" key="1">
    <citation type="submission" date="2017-02" db="EMBL/GenBank/DDBJ databases">
        <title>The new phylogeny of genus Mycobacterium.</title>
        <authorList>
            <person name="Tortoli E."/>
            <person name="Trovato A."/>
            <person name="Cirillo D.M."/>
        </authorList>
    </citation>
    <scope>NUCLEOTIDE SEQUENCE [LARGE SCALE GENOMIC DNA]</scope>
    <source>
        <strain evidence="1 2">DSM 45057</strain>
    </source>
</reference>
<evidence type="ECO:0000313" key="1">
    <source>
        <dbReference type="EMBL" id="ORA22717.1"/>
    </source>
</evidence>
<dbReference type="RefSeq" id="WP_083112777.1">
    <property type="nucleotide sequence ID" value="NZ_JACKTS010000036.1"/>
</dbReference>